<feature type="region of interest" description="Disordered" evidence="7">
    <location>
        <begin position="1"/>
        <end position="37"/>
    </location>
</feature>
<sequence length="641" mass="72069">MRLNFSEPPTPTLSRQNTTVFGHHQRRGTHPHRLSSRAKPRRWPLVFRFIKGAIHGAILLPVFLHAVFTALIVYLDTYVFDTVGLPSTIIPSLSIVVGLMLVFRNQTSYNRFWDGRNGMNALNTCVRNLVRTIATNSYNSKRGPPTAPEREDIERTIRILMAIPYAVKNHLRAEWGAAWVFGSSIADDLNHRGGTLYNPEYANLLPAGLEGHEDEGLGLPFQLTFFIDGFIKRGEERGWFPAPGASQMQAQLNTLTDAYGRMETIKLTPMPVAHLIHQKQVLALFGCVLPFAMVDEMGWWAIPIVSLVIFTLYGIEGIGSQLEDPFGYDRNDIKMDALAGDSKTEIDVVLSEWRTHSKAMDALRHQPAGAYHGDLCLTPNRNDGTNGDGDDNAEQLKAKFPNNHRLKLVEANIYDRESLLKAFNNSYGVFAAVNDRLPGQKIETEQDMDHELEAGRNILDAAKACNVQHFVMSSLPNLTEASKGQFSKVFHFDNKSKIEDWARRELPAVTSLHPGLFYTNMQWPQYCRQEENGIVRFFAPVEGHKLADWVDPRYDIGVYAAKIFSLGPEKTLSKTYPVVGPKLTFAEFAKIFTERTGREAVFDPITLDQWGATVASTVGKGYEEDIRQMMQWISVAPDEKG</sequence>
<feature type="transmembrane region" description="Helical" evidence="8">
    <location>
        <begin position="49"/>
        <end position="73"/>
    </location>
</feature>
<evidence type="ECO:0000256" key="6">
    <source>
        <dbReference type="ARBA" id="ARBA00023136"/>
    </source>
</evidence>
<evidence type="ECO:0000256" key="5">
    <source>
        <dbReference type="ARBA" id="ARBA00023065"/>
    </source>
</evidence>
<feature type="compositionally biased region" description="Basic residues" evidence="7">
    <location>
        <begin position="23"/>
        <end position="37"/>
    </location>
</feature>
<dbReference type="SUPFAM" id="SSF51735">
    <property type="entry name" value="NAD(P)-binding Rossmann-fold domains"/>
    <property type="match status" value="1"/>
</dbReference>
<dbReference type="Gene3D" id="3.90.25.10">
    <property type="entry name" value="UDP-galactose 4-epimerase, domain 1"/>
    <property type="match status" value="1"/>
</dbReference>
<keyword evidence="3 8" id="KW-0812">Transmembrane</keyword>
<dbReference type="STRING" id="1835702.A0A1F5LZD0"/>
<evidence type="ECO:0000313" key="11">
    <source>
        <dbReference type="Proteomes" id="UP000177622"/>
    </source>
</evidence>
<dbReference type="GO" id="GO:0005254">
    <property type="term" value="F:chloride channel activity"/>
    <property type="evidence" value="ECO:0007669"/>
    <property type="project" value="InterPro"/>
</dbReference>
<organism evidence="10 11">
    <name type="scientific">Penicillium arizonense</name>
    <dbReference type="NCBI Taxonomy" id="1835702"/>
    <lineage>
        <taxon>Eukaryota</taxon>
        <taxon>Fungi</taxon>
        <taxon>Dikarya</taxon>
        <taxon>Ascomycota</taxon>
        <taxon>Pezizomycotina</taxon>
        <taxon>Eurotiomycetes</taxon>
        <taxon>Eurotiomycetidae</taxon>
        <taxon>Eurotiales</taxon>
        <taxon>Aspergillaceae</taxon>
        <taxon>Penicillium</taxon>
    </lineage>
</organism>
<feature type="transmembrane region" description="Helical" evidence="8">
    <location>
        <begin position="297"/>
        <end position="315"/>
    </location>
</feature>
<dbReference type="RefSeq" id="XP_022493917.1">
    <property type="nucleotide sequence ID" value="XM_022626844.1"/>
</dbReference>
<evidence type="ECO:0000256" key="1">
    <source>
        <dbReference type="ARBA" id="ARBA00004141"/>
    </source>
</evidence>
<keyword evidence="11" id="KW-1185">Reference proteome</keyword>
<accession>A0A1F5LZD0</accession>
<dbReference type="InterPro" id="IPR036291">
    <property type="entry name" value="NAD(P)-bd_dom_sf"/>
</dbReference>
<proteinExistence type="predicted"/>
<feature type="transmembrane region" description="Helical" evidence="8">
    <location>
        <begin position="85"/>
        <end position="103"/>
    </location>
</feature>
<dbReference type="AlphaFoldDB" id="A0A1F5LZD0"/>
<comment type="caution">
    <text evidence="10">The sequence shown here is derived from an EMBL/GenBank/DDBJ whole genome shotgun (WGS) entry which is preliminary data.</text>
</comment>
<feature type="domain" description="NmrA-like" evidence="9">
    <location>
        <begin position="402"/>
        <end position="633"/>
    </location>
</feature>
<evidence type="ECO:0000313" key="10">
    <source>
        <dbReference type="EMBL" id="OGE58494.1"/>
    </source>
</evidence>
<evidence type="ECO:0000256" key="2">
    <source>
        <dbReference type="ARBA" id="ARBA00022448"/>
    </source>
</evidence>
<dbReference type="InterPro" id="IPR044669">
    <property type="entry name" value="YneE/VCCN1/2-like"/>
</dbReference>
<keyword evidence="6 8" id="KW-0472">Membrane</keyword>
<evidence type="ECO:0000256" key="3">
    <source>
        <dbReference type="ARBA" id="ARBA00022692"/>
    </source>
</evidence>
<dbReference type="OrthoDB" id="1368at2759"/>
<keyword evidence="2" id="KW-0813">Transport</keyword>
<dbReference type="Pfam" id="PF25539">
    <property type="entry name" value="Bestrophin_2"/>
    <property type="match status" value="1"/>
</dbReference>
<dbReference type="Gene3D" id="3.40.50.720">
    <property type="entry name" value="NAD(P)-binding Rossmann-like Domain"/>
    <property type="match status" value="1"/>
</dbReference>
<dbReference type="Pfam" id="PF05368">
    <property type="entry name" value="NmrA"/>
    <property type="match status" value="1"/>
</dbReference>
<evidence type="ECO:0000259" key="9">
    <source>
        <dbReference type="Pfam" id="PF05368"/>
    </source>
</evidence>
<protein>
    <recommendedName>
        <fullName evidence="9">NmrA-like domain-containing protein</fullName>
    </recommendedName>
</protein>
<keyword evidence="4 8" id="KW-1133">Transmembrane helix</keyword>
<comment type="subcellular location">
    <subcellularLocation>
        <location evidence="1">Membrane</location>
        <topology evidence="1">Multi-pass membrane protein</topology>
    </subcellularLocation>
</comment>
<dbReference type="PANTHER" id="PTHR33281:SF16">
    <property type="match status" value="1"/>
</dbReference>
<evidence type="ECO:0000256" key="8">
    <source>
        <dbReference type="SAM" id="Phobius"/>
    </source>
</evidence>
<dbReference type="GeneID" id="34571578"/>
<dbReference type="GO" id="GO:0016020">
    <property type="term" value="C:membrane"/>
    <property type="evidence" value="ECO:0007669"/>
    <property type="project" value="UniProtKB-SubCell"/>
</dbReference>
<dbReference type="Proteomes" id="UP000177622">
    <property type="component" value="Unassembled WGS sequence"/>
</dbReference>
<keyword evidence="5" id="KW-0406">Ion transport</keyword>
<evidence type="ECO:0000256" key="4">
    <source>
        <dbReference type="ARBA" id="ARBA00022989"/>
    </source>
</evidence>
<dbReference type="PANTHER" id="PTHR33281">
    <property type="entry name" value="UPF0187 PROTEIN YNEE"/>
    <property type="match status" value="1"/>
</dbReference>
<dbReference type="InterPro" id="IPR008030">
    <property type="entry name" value="NmrA-like"/>
</dbReference>
<name>A0A1F5LZD0_PENAI</name>
<reference evidence="10 11" key="1">
    <citation type="journal article" date="2016" name="Sci. Rep.">
        <title>Penicillium arizonense, a new, genome sequenced fungal species, reveals a high chemical diversity in secreted metabolites.</title>
        <authorList>
            <person name="Grijseels S."/>
            <person name="Nielsen J.C."/>
            <person name="Randelovic M."/>
            <person name="Nielsen J."/>
            <person name="Nielsen K.F."/>
            <person name="Workman M."/>
            <person name="Frisvad J.C."/>
        </authorList>
    </citation>
    <scope>NUCLEOTIDE SEQUENCE [LARGE SCALE GENOMIC DNA]</scope>
    <source>
        <strain evidence="10 11">CBS 141311</strain>
    </source>
</reference>
<dbReference type="EMBL" id="LXJU01000001">
    <property type="protein sequence ID" value="OGE58494.1"/>
    <property type="molecule type" value="Genomic_DNA"/>
</dbReference>
<gene>
    <name evidence="10" type="ORF">PENARI_c001G09149</name>
</gene>
<evidence type="ECO:0000256" key="7">
    <source>
        <dbReference type="SAM" id="MobiDB-lite"/>
    </source>
</evidence>